<dbReference type="Proteomes" id="UP000198520">
    <property type="component" value="Unassembled WGS sequence"/>
</dbReference>
<dbReference type="CDD" id="cd06267">
    <property type="entry name" value="PBP1_LacI_sugar_binding-like"/>
    <property type="match status" value="1"/>
</dbReference>
<evidence type="ECO:0000313" key="5">
    <source>
        <dbReference type="EMBL" id="SFF21726.1"/>
    </source>
</evidence>
<dbReference type="AlphaFoldDB" id="A0A1I2GYR6"/>
<accession>A0A1I2GYR6</accession>
<dbReference type="Gene3D" id="1.10.260.40">
    <property type="entry name" value="lambda repressor-like DNA-binding domains"/>
    <property type="match status" value="1"/>
</dbReference>
<proteinExistence type="predicted"/>
<dbReference type="GO" id="GO:0003700">
    <property type="term" value="F:DNA-binding transcription factor activity"/>
    <property type="evidence" value="ECO:0007669"/>
    <property type="project" value="TreeGrafter"/>
</dbReference>
<keyword evidence="6" id="KW-1185">Reference proteome</keyword>
<evidence type="ECO:0000256" key="3">
    <source>
        <dbReference type="ARBA" id="ARBA00023163"/>
    </source>
</evidence>
<dbReference type="Gene3D" id="3.40.50.2300">
    <property type="match status" value="2"/>
</dbReference>
<dbReference type="SMART" id="SM00354">
    <property type="entry name" value="HTH_LACI"/>
    <property type="match status" value="1"/>
</dbReference>
<dbReference type="SUPFAM" id="SSF47413">
    <property type="entry name" value="lambda repressor-like DNA-binding domains"/>
    <property type="match status" value="1"/>
</dbReference>
<name>A0A1I2GYR6_9MICO</name>
<keyword evidence="3" id="KW-0804">Transcription</keyword>
<dbReference type="InterPro" id="IPR000843">
    <property type="entry name" value="HTH_LacI"/>
</dbReference>
<dbReference type="InterPro" id="IPR010982">
    <property type="entry name" value="Lambda_DNA-bd_dom_sf"/>
</dbReference>
<sequence>MARIRLQDVAERAGVSIKTVSNVVNGKGSITPETRLRVEEAVAHLGYRPNIAARHLRRGQSGMIAVALPELTQPYFAEIASELVRAAQAKQITVLLNQTGGEAESERAISDGIDMPLMDGLIMSPLALTAADLRHRTDAAPLVLLGEHVGDDSPFPHVAMDNRAAAAAATAHLASLGRRRIAAIGAKLPAGPDNALPQETAELRLEGYRRALEDAGLPWDPTLVQTVREFHRADGADAMHALLSLPEPPDAVFCFNDLLALGALRALRDHGLQAPDDVAVIGIDDIEEGRFSSPSLTTIAPDKRAIAETALTLLLENRSEPGHEPRTILVDYELVVRESTAGTGGLP</sequence>
<gene>
    <name evidence="5" type="ORF">SAMN04488035_2029</name>
</gene>
<evidence type="ECO:0000256" key="1">
    <source>
        <dbReference type="ARBA" id="ARBA00023015"/>
    </source>
</evidence>
<dbReference type="InterPro" id="IPR046335">
    <property type="entry name" value="LacI/GalR-like_sensor"/>
</dbReference>
<dbReference type="PROSITE" id="PS50932">
    <property type="entry name" value="HTH_LACI_2"/>
    <property type="match status" value="1"/>
</dbReference>
<dbReference type="PROSITE" id="PS00356">
    <property type="entry name" value="HTH_LACI_1"/>
    <property type="match status" value="1"/>
</dbReference>
<dbReference type="PANTHER" id="PTHR30146:SF153">
    <property type="entry name" value="LACTOSE OPERON REPRESSOR"/>
    <property type="match status" value="1"/>
</dbReference>
<dbReference type="RefSeq" id="WP_093378117.1">
    <property type="nucleotide sequence ID" value="NZ_BNAN01000003.1"/>
</dbReference>
<dbReference type="STRING" id="285351.SAMN04488035_2029"/>
<dbReference type="InterPro" id="IPR028082">
    <property type="entry name" value="Peripla_BP_I"/>
</dbReference>
<evidence type="ECO:0000259" key="4">
    <source>
        <dbReference type="PROSITE" id="PS50932"/>
    </source>
</evidence>
<dbReference type="Pfam" id="PF00356">
    <property type="entry name" value="LacI"/>
    <property type="match status" value="1"/>
</dbReference>
<reference evidence="6" key="1">
    <citation type="submission" date="2016-10" db="EMBL/GenBank/DDBJ databases">
        <authorList>
            <person name="Varghese N."/>
            <person name="Submissions S."/>
        </authorList>
    </citation>
    <scope>NUCLEOTIDE SEQUENCE [LARGE SCALE GENOMIC DNA]</scope>
    <source>
        <strain evidence="6">DSM 19083</strain>
    </source>
</reference>
<organism evidence="5 6">
    <name type="scientific">Flavimobilis marinus</name>
    <dbReference type="NCBI Taxonomy" id="285351"/>
    <lineage>
        <taxon>Bacteria</taxon>
        <taxon>Bacillati</taxon>
        <taxon>Actinomycetota</taxon>
        <taxon>Actinomycetes</taxon>
        <taxon>Micrococcales</taxon>
        <taxon>Jonesiaceae</taxon>
        <taxon>Flavimobilis</taxon>
    </lineage>
</organism>
<dbReference type="EMBL" id="FONZ01000003">
    <property type="protein sequence ID" value="SFF21726.1"/>
    <property type="molecule type" value="Genomic_DNA"/>
</dbReference>
<dbReference type="PANTHER" id="PTHR30146">
    <property type="entry name" value="LACI-RELATED TRANSCRIPTIONAL REPRESSOR"/>
    <property type="match status" value="1"/>
</dbReference>
<feature type="domain" description="HTH lacI-type" evidence="4">
    <location>
        <begin position="4"/>
        <end position="58"/>
    </location>
</feature>
<dbReference type="Pfam" id="PF13377">
    <property type="entry name" value="Peripla_BP_3"/>
    <property type="match status" value="1"/>
</dbReference>
<keyword evidence="2" id="KW-0238">DNA-binding</keyword>
<dbReference type="OrthoDB" id="3563699at2"/>
<evidence type="ECO:0000313" key="6">
    <source>
        <dbReference type="Proteomes" id="UP000198520"/>
    </source>
</evidence>
<evidence type="ECO:0000256" key="2">
    <source>
        <dbReference type="ARBA" id="ARBA00023125"/>
    </source>
</evidence>
<dbReference type="SUPFAM" id="SSF53822">
    <property type="entry name" value="Periplasmic binding protein-like I"/>
    <property type="match status" value="1"/>
</dbReference>
<protein>
    <submittedName>
        <fullName evidence="5">Transcriptional regulator, LacI family</fullName>
    </submittedName>
</protein>
<dbReference type="GO" id="GO:0000976">
    <property type="term" value="F:transcription cis-regulatory region binding"/>
    <property type="evidence" value="ECO:0007669"/>
    <property type="project" value="TreeGrafter"/>
</dbReference>
<keyword evidence="1" id="KW-0805">Transcription regulation</keyword>
<dbReference type="CDD" id="cd01392">
    <property type="entry name" value="HTH_LacI"/>
    <property type="match status" value="1"/>
</dbReference>